<evidence type="ECO:0000256" key="1">
    <source>
        <dbReference type="SAM" id="MobiDB-lite"/>
    </source>
</evidence>
<proteinExistence type="predicted"/>
<evidence type="ECO:0000313" key="2">
    <source>
        <dbReference type="EMBL" id="KAK8478719.1"/>
    </source>
</evidence>
<organism evidence="2 3">
    <name type="scientific">Hibiscus sabdariffa</name>
    <name type="common">roselle</name>
    <dbReference type="NCBI Taxonomy" id="183260"/>
    <lineage>
        <taxon>Eukaryota</taxon>
        <taxon>Viridiplantae</taxon>
        <taxon>Streptophyta</taxon>
        <taxon>Embryophyta</taxon>
        <taxon>Tracheophyta</taxon>
        <taxon>Spermatophyta</taxon>
        <taxon>Magnoliopsida</taxon>
        <taxon>eudicotyledons</taxon>
        <taxon>Gunneridae</taxon>
        <taxon>Pentapetalae</taxon>
        <taxon>rosids</taxon>
        <taxon>malvids</taxon>
        <taxon>Malvales</taxon>
        <taxon>Malvaceae</taxon>
        <taxon>Malvoideae</taxon>
        <taxon>Hibiscus</taxon>
    </lineage>
</organism>
<keyword evidence="3" id="KW-1185">Reference proteome</keyword>
<evidence type="ECO:0000313" key="3">
    <source>
        <dbReference type="Proteomes" id="UP001396334"/>
    </source>
</evidence>
<feature type="compositionally biased region" description="Basic and acidic residues" evidence="1">
    <location>
        <begin position="80"/>
        <end position="97"/>
    </location>
</feature>
<gene>
    <name evidence="2" type="ORF">V6N11_057787</name>
</gene>
<feature type="region of interest" description="Disordered" evidence="1">
    <location>
        <begin position="74"/>
        <end position="97"/>
    </location>
</feature>
<sequence>MVSRSQAHIWAQTWAPSGDPTQTAHSSSLLLQTRVIRTLKAVAADQCKACQGSSGETQRWRLDFKLQWTLTNGAQGRMAAAERRRGSAKDSNDGPNG</sequence>
<protein>
    <submittedName>
        <fullName evidence="2">Uncharacterized protein</fullName>
    </submittedName>
</protein>
<reference evidence="2 3" key="1">
    <citation type="journal article" date="2024" name="G3 (Bethesda)">
        <title>Genome assembly of Hibiscus sabdariffa L. provides insights into metabolisms of medicinal natural products.</title>
        <authorList>
            <person name="Kim T."/>
        </authorList>
    </citation>
    <scope>NUCLEOTIDE SEQUENCE [LARGE SCALE GENOMIC DNA]</scope>
    <source>
        <strain evidence="2">TK-2024</strain>
        <tissue evidence="2">Old leaves</tissue>
    </source>
</reference>
<dbReference type="EMBL" id="JBBPBN010001308">
    <property type="protein sequence ID" value="KAK8478719.1"/>
    <property type="molecule type" value="Genomic_DNA"/>
</dbReference>
<name>A0ABR1ZF02_9ROSI</name>
<dbReference type="Proteomes" id="UP001396334">
    <property type="component" value="Unassembled WGS sequence"/>
</dbReference>
<comment type="caution">
    <text evidence="2">The sequence shown here is derived from an EMBL/GenBank/DDBJ whole genome shotgun (WGS) entry which is preliminary data.</text>
</comment>
<accession>A0ABR1ZF02</accession>